<dbReference type="Pfam" id="PF01370">
    <property type="entry name" value="Epimerase"/>
    <property type="match status" value="1"/>
</dbReference>
<dbReference type="InterPro" id="IPR001509">
    <property type="entry name" value="Epimerase_deHydtase"/>
</dbReference>
<organism evidence="2">
    <name type="scientific">marine metagenome</name>
    <dbReference type="NCBI Taxonomy" id="408172"/>
    <lineage>
        <taxon>unclassified sequences</taxon>
        <taxon>metagenomes</taxon>
        <taxon>ecological metagenomes</taxon>
    </lineage>
</organism>
<dbReference type="SUPFAM" id="SSF51735">
    <property type="entry name" value="NAD(P)-binding Rossmann-fold domains"/>
    <property type="match status" value="1"/>
</dbReference>
<dbReference type="EMBL" id="UINC01204841">
    <property type="protein sequence ID" value="SVE25747.1"/>
    <property type="molecule type" value="Genomic_DNA"/>
</dbReference>
<evidence type="ECO:0000313" key="2">
    <source>
        <dbReference type="EMBL" id="SVE25747.1"/>
    </source>
</evidence>
<dbReference type="PANTHER" id="PTHR43245">
    <property type="entry name" value="BIFUNCTIONAL POLYMYXIN RESISTANCE PROTEIN ARNA"/>
    <property type="match status" value="1"/>
</dbReference>
<sequence>AVGEIMNKRILIIGSQGYLGSRLSDHLLGNGYDCIGLDTGFFQHGVLYRPKKISLLEKDARTISEQDLEGFDVVVQLAAVGNDPFGNLSIESIYDPVHKYAIDIAKLCKKLGVRYLFPSSCAVYGIGQGELDEDGPTNPQSAYSLNKLQVEQDLAQLADASFSPIALRLATVFGISPRIRFDIVINMLCGMAITQGQVVLNSDGQAWRPHLDIEDVCEAFRCCIDWDYDGGKLLILNVGRNDN</sequence>
<dbReference type="InterPro" id="IPR050177">
    <property type="entry name" value="Lipid_A_modif_metabolic_enz"/>
</dbReference>
<dbReference type="InterPro" id="IPR036291">
    <property type="entry name" value="NAD(P)-bd_dom_sf"/>
</dbReference>
<evidence type="ECO:0000259" key="1">
    <source>
        <dbReference type="Pfam" id="PF01370"/>
    </source>
</evidence>
<accession>A0A383BZZ8</accession>
<feature type="domain" description="NAD-dependent epimerase/dehydratase" evidence="1">
    <location>
        <begin position="10"/>
        <end position="239"/>
    </location>
</feature>
<feature type="non-terminal residue" evidence="2">
    <location>
        <position position="1"/>
    </location>
</feature>
<protein>
    <recommendedName>
        <fullName evidence="1">NAD-dependent epimerase/dehydratase domain-containing protein</fullName>
    </recommendedName>
</protein>
<dbReference type="CDD" id="cd08946">
    <property type="entry name" value="SDR_e"/>
    <property type="match status" value="1"/>
</dbReference>
<feature type="non-terminal residue" evidence="2">
    <location>
        <position position="243"/>
    </location>
</feature>
<gene>
    <name evidence="2" type="ORF">METZ01_LOCUS478601</name>
</gene>
<name>A0A383BZZ8_9ZZZZ</name>
<reference evidence="2" key="1">
    <citation type="submission" date="2018-05" db="EMBL/GenBank/DDBJ databases">
        <authorList>
            <person name="Lanie J.A."/>
            <person name="Ng W.-L."/>
            <person name="Kazmierczak K.M."/>
            <person name="Andrzejewski T.M."/>
            <person name="Davidsen T.M."/>
            <person name="Wayne K.J."/>
            <person name="Tettelin H."/>
            <person name="Glass J.I."/>
            <person name="Rusch D."/>
            <person name="Podicherti R."/>
            <person name="Tsui H.-C.T."/>
            <person name="Winkler M.E."/>
        </authorList>
    </citation>
    <scope>NUCLEOTIDE SEQUENCE</scope>
</reference>
<dbReference type="Gene3D" id="3.40.50.720">
    <property type="entry name" value="NAD(P)-binding Rossmann-like Domain"/>
    <property type="match status" value="1"/>
</dbReference>
<dbReference type="AlphaFoldDB" id="A0A383BZZ8"/>
<dbReference type="PANTHER" id="PTHR43245:SF23">
    <property type="entry name" value="NAD(P)-BINDING DOMAIN-CONTAINING PROTEIN"/>
    <property type="match status" value="1"/>
</dbReference>
<proteinExistence type="predicted"/>